<feature type="region of interest" description="Disordered" evidence="1">
    <location>
        <begin position="1"/>
        <end position="21"/>
    </location>
</feature>
<reference evidence="2 3" key="1">
    <citation type="submission" date="2018-10" db="EMBL/GenBank/DDBJ databases">
        <title>Anaerotruncus faecis sp. nov., isolated from human feces.</title>
        <authorList>
            <person name="Wang Y.-J."/>
        </authorList>
    </citation>
    <scope>NUCLEOTIDE SEQUENCE [LARGE SCALE GENOMIC DNA]</scope>
    <source>
        <strain evidence="2 3">22A2-44</strain>
    </source>
</reference>
<comment type="caution">
    <text evidence="2">The sequence shown here is derived from an EMBL/GenBank/DDBJ whole genome shotgun (WGS) entry which is preliminary data.</text>
</comment>
<protein>
    <recommendedName>
        <fullName evidence="4">BclA C-terminal domain-containing protein</fullName>
    </recommendedName>
</protein>
<gene>
    <name evidence="2" type="ORF">D4A47_13775</name>
</gene>
<evidence type="ECO:0000313" key="2">
    <source>
        <dbReference type="EMBL" id="RLL06572.1"/>
    </source>
</evidence>
<sequence>MTTGDPGTEAQVTNSGSGEDAVFDFVIPRGEPGGGGIPEVLATVDPTAQPTAAGGALAFTDNPLVSGAAISHTAGSTDVVISQPGIYQASFSGSFTAAAGITIPTTLLATLNQNGVAVTGGTARHTFTATGETAELTFSVPFQVTATPATLNFVASGAGFTGRDLTLTVIRLGD</sequence>
<evidence type="ECO:0008006" key="4">
    <source>
        <dbReference type="Google" id="ProtNLM"/>
    </source>
</evidence>
<name>A0A498CIT4_9FIRM</name>
<dbReference type="AlphaFoldDB" id="A0A498CIT4"/>
<dbReference type="Gene3D" id="2.60.120.40">
    <property type="match status" value="1"/>
</dbReference>
<organism evidence="2 3">
    <name type="scientific">Anaerotruncus massiliensis</name>
    <name type="common">ex Liu et al. 2021</name>
    <dbReference type="NCBI Taxonomy" id="2321404"/>
    <lineage>
        <taxon>Bacteria</taxon>
        <taxon>Bacillati</taxon>
        <taxon>Bacillota</taxon>
        <taxon>Clostridia</taxon>
        <taxon>Eubacteriales</taxon>
        <taxon>Oscillospiraceae</taxon>
        <taxon>Anaerotruncus</taxon>
    </lineage>
</organism>
<dbReference type="Proteomes" id="UP000276301">
    <property type="component" value="Unassembled WGS sequence"/>
</dbReference>
<dbReference type="InterPro" id="IPR008983">
    <property type="entry name" value="Tumour_necrosis_fac-like_dom"/>
</dbReference>
<proteinExistence type="predicted"/>
<evidence type="ECO:0000313" key="3">
    <source>
        <dbReference type="Proteomes" id="UP000276301"/>
    </source>
</evidence>
<accession>A0A498CIT4</accession>
<keyword evidence="3" id="KW-1185">Reference proteome</keyword>
<evidence type="ECO:0000256" key="1">
    <source>
        <dbReference type="SAM" id="MobiDB-lite"/>
    </source>
</evidence>
<feature type="compositionally biased region" description="Polar residues" evidence="1">
    <location>
        <begin position="1"/>
        <end position="17"/>
    </location>
</feature>
<dbReference type="EMBL" id="RCHT01000059">
    <property type="protein sequence ID" value="RLL06572.1"/>
    <property type="molecule type" value="Genomic_DNA"/>
</dbReference>